<keyword evidence="1" id="KW-1133">Transmembrane helix</keyword>
<gene>
    <name evidence="3" type="ORF">EAH76_14525</name>
</gene>
<dbReference type="OrthoDB" id="7546969at2"/>
<keyword evidence="1" id="KW-0812">Transmembrane</keyword>
<comment type="caution">
    <text evidence="3">The sequence shown here is derived from an EMBL/GenBank/DDBJ whole genome shotgun (WGS) entry which is preliminary data.</text>
</comment>
<sequence length="224" mass="23715">MLSRLAHSTRGVALIEFAFCLPVLIVLYLGGFATLDMISSTRKVTTATRSLVDLVSRTMSPAIIYNIPQDANATSYLSASAVALAPYKLNNATEQISLLRVCDATHAYVVWTQAQTQSVDGSTVTAAPSTYTAGTLPATQTQLARNVVSIPSTMVTSPIVPVSPDGSNVCGNFAPSTSSKTQVGTAGGWLFVGTVNYQYTPGVTFLSLPTTTLTDTIYMSPRLY</sequence>
<organism evidence="3 4">
    <name type="scientific">Sphingomonas glacialis</name>
    <dbReference type="NCBI Taxonomy" id="658225"/>
    <lineage>
        <taxon>Bacteria</taxon>
        <taxon>Pseudomonadati</taxon>
        <taxon>Pseudomonadota</taxon>
        <taxon>Alphaproteobacteria</taxon>
        <taxon>Sphingomonadales</taxon>
        <taxon>Sphingomonadaceae</taxon>
        <taxon>Sphingomonas</taxon>
    </lineage>
</organism>
<dbReference type="InterPro" id="IPR012495">
    <property type="entry name" value="TadE-like_dom"/>
</dbReference>
<evidence type="ECO:0000313" key="4">
    <source>
        <dbReference type="Proteomes" id="UP000319931"/>
    </source>
</evidence>
<dbReference type="Proteomes" id="UP000319931">
    <property type="component" value="Unassembled WGS sequence"/>
</dbReference>
<feature type="transmembrane region" description="Helical" evidence="1">
    <location>
        <begin position="12"/>
        <end position="35"/>
    </location>
</feature>
<accession>A0A502FRD0</accession>
<keyword evidence="4" id="KW-1185">Reference proteome</keyword>
<dbReference type="Pfam" id="PF07811">
    <property type="entry name" value="TadE"/>
    <property type="match status" value="1"/>
</dbReference>
<name>A0A502FRD0_9SPHN</name>
<proteinExistence type="predicted"/>
<evidence type="ECO:0000256" key="1">
    <source>
        <dbReference type="SAM" id="Phobius"/>
    </source>
</evidence>
<dbReference type="EMBL" id="RCZC01000004">
    <property type="protein sequence ID" value="TPG51949.1"/>
    <property type="molecule type" value="Genomic_DNA"/>
</dbReference>
<feature type="domain" description="TadE-like" evidence="2">
    <location>
        <begin position="11"/>
        <end position="49"/>
    </location>
</feature>
<dbReference type="AlphaFoldDB" id="A0A502FRD0"/>
<reference evidence="3 4" key="1">
    <citation type="journal article" date="2019" name="Environ. Microbiol.">
        <title>Species interactions and distinct microbial communities in high Arctic permafrost affected cryosols are associated with the CH4 and CO2 gas fluxes.</title>
        <authorList>
            <person name="Altshuler I."/>
            <person name="Hamel J."/>
            <person name="Turney S."/>
            <person name="Magnuson E."/>
            <person name="Levesque R."/>
            <person name="Greer C."/>
            <person name="Whyte L.G."/>
        </authorList>
    </citation>
    <scope>NUCLEOTIDE SEQUENCE [LARGE SCALE GENOMIC DNA]</scope>
    <source>
        <strain evidence="3 4">E6.1</strain>
    </source>
</reference>
<evidence type="ECO:0000259" key="2">
    <source>
        <dbReference type="Pfam" id="PF07811"/>
    </source>
</evidence>
<evidence type="ECO:0000313" key="3">
    <source>
        <dbReference type="EMBL" id="TPG51949.1"/>
    </source>
</evidence>
<protein>
    <submittedName>
        <fullName evidence="3">Pilus assembly protein</fullName>
    </submittedName>
</protein>
<dbReference type="RefSeq" id="WP_140851016.1">
    <property type="nucleotide sequence ID" value="NZ_RCZC01000004.1"/>
</dbReference>
<keyword evidence="1" id="KW-0472">Membrane</keyword>